<reference evidence="2" key="1">
    <citation type="submission" date="2022-11" db="UniProtKB">
        <authorList>
            <consortium name="WormBaseParasite"/>
        </authorList>
    </citation>
    <scope>IDENTIFICATION</scope>
</reference>
<organism evidence="1 2">
    <name type="scientific">Romanomermis culicivorax</name>
    <name type="common">Nematode worm</name>
    <dbReference type="NCBI Taxonomy" id="13658"/>
    <lineage>
        <taxon>Eukaryota</taxon>
        <taxon>Metazoa</taxon>
        <taxon>Ecdysozoa</taxon>
        <taxon>Nematoda</taxon>
        <taxon>Enoplea</taxon>
        <taxon>Dorylaimia</taxon>
        <taxon>Mermithida</taxon>
        <taxon>Mermithoidea</taxon>
        <taxon>Mermithidae</taxon>
        <taxon>Romanomermis</taxon>
    </lineage>
</organism>
<accession>A0A915IY57</accession>
<dbReference type="Proteomes" id="UP000887565">
    <property type="component" value="Unplaced"/>
</dbReference>
<sequence>MTPSTRVQNAGDHPSGAHLQMCSYHGRCTQNDANCPAQHPHSAGPSTATATGASCCYFC</sequence>
<name>A0A915IY57_ROMCU</name>
<dbReference type="WBParaSite" id="nRc.2.0.1.t19136-RA">
    <property type="protein sequence ID" value="nRc.2.0.1.t19136-RA"/>
    <property type="gene ID" value="nRc.2.0.1.g19136"/>
</dbReference>
<evidence type="ECO:0000313" key="2">
    <source>
        <dbReference type="WBParaSite" id="nRc.2.0.1.t19136-RA"/>
    </source>
</evidence>
<dbReference type="AlphaFoldDB" id="A0A915IY57"/>
<keyword evidence="1" id="KW-1185">Reference proteome</keyword>
<evidence type="ECO:0000313" key="1">
    <source>
        <dbReference type="Proteomes" id="UP000887565"/>
    </source>
</evidence>
<protein>
    <submittedName>
        <fullName evidence="2">Uncharacterized protein</fullName>
    </submittedName>
</protein>
<proteinExistence type="predicted"/>